<name>A0A6P7FDE1_DIAVI</name>
<evidence type="ECO:0000313" key="1">
    <source>
        <dbReference type="RefSeq" id="XP_028133696.1"/>
    </source>
</evidence>
<reference evidence="1 2" key="1">
    <citation type="submission" date="2025-04" db="UniProtKB">
        <authorList>
            <consortium name="RefSeq"/>
        </authorList>
    </citation>
    <scope>IDENTIFICATION</scope>
    <source>
        <tissue evidence="1 2">Whole insect</tissue>
    </source>
</reference>
<dbReference type="RefSeq" id="XP_028133697.1">
    <property type="nucleotide sequence ID" value="XM_028277896.1"/>
</dbReference>
<evidence type="ECO:0000313" key="2">
    <source>
        <dbReference type="RefSeq" id="XP_028133697.1"/>
    </source>
</evidence>
<dbReference type="RefSeq" id="XP_028133696.1">
    <property type="nucleotide sequence ID" value="XM_028277895.1"/>
</dbReference>
<protein>
    <submittedName>
        <fullName evidence="1">Uncharacterized protein LOC114328910 isoform X1</fullName>
    </submittedName>
    <submittedName>
        <fullName evidence="2">Uncharacterized protein LOC114328910 isoform X2</fullName>
    </submittedName>
</protein>
<dbReference type="AlphaFoldDB" id="A0A6P7FDE1"/>
<sequence>MEIQTKQTCDYITNLTVENEESTKMNLNHITMGSSENNKTNDEGYQIVTKRRKKIMGTGIGDKDFHGKSEKPDKKLWLFISKVPDSVNADHIKSFIITKTNCEDIQVKLLPTDQKRRDNQCFMIGVLPDLREEIYNPAFWPKKIGIERFNFPVRKKIFRSRASQ</sequence>
<organism evidence="1">
    <name type="scientific">Diabrotica virgifera virgifera</name>
    <name type="common">western corn rootworm</name>
    <dbReference type="NCBI Taxonomy" id="50390"/>
    <lineage>
        <taxon>Eukaryota</taxon>
        <taxon>Metazoa</taxon>
        <taxon>Ecdysozoa</taxon>
        <taxon>Arthropoda</taxon>
        <taxon>Hexapoda</taxon>
        <taxon>Insecta</taxon>
        <taxon>Pterygota</taxon>
        <taxon>Neoptera</taxon>
        <taxon>Endopterygota</taxon>
        <taxon>Coleoptera</taxon>
        <taxon>Polyphaga</taxon>
        <taxon>Cucujiformia</taxon>
        <taxon>Chrysomeloidea</taxon>
        <taxon>Chrysomelidae</taxon>
        <taxon>Galerucinae</taxon>
        <taxon>Diabroticina</taxon>
        <taxon>Diabroticites</taxon>
        <taxon>Diabrotica</taxon>
    </lineage>
</organism>
<accession>A0A6P7FDE1</accession>
<gene>
    <name evidence="1 2" type="primary">LOC114328910</name>
</gene>
<proteinExistence type="predicted"/>